<keyword evidence="2" id="KW-1185">Reference proteome</keyword>
<gene>
    <name evidence="1" type="ORF">POPTR_015G072666v4</name>
</gene>
<evidence type="ECO:0000313" key="2">
    <source>
        <dbReference type="Proteomes" id="UP000006729"/>
    </source>
</evidence>
<reference evidence="1 2" key="1">
    <citation type="journal article" date="2006" name="Science">
        <title>The genome of black cottonwood, Populus trichocarpa (Torr. &amp; Gray).</title>
        <authorList>
            <person name="Tuskan G.A."/>
            <person name="Difazio S."/>
            <person name="Jansson S."/>
            <person name="Bohlmann J."/>
            <person name="Grigoriev I."/>
            <person name="Hellsten U."/>
            <person name="Putnam N."/>
            <person name="Ralph S."/>
            <person name="Rombauts S."/>
            <person name="Salamov A."/>
            <person name="Schein J."/>
            <person name="Sterck L."/>
            <person name="Aerts A."/>
            <person name="Bhalerao R.R."/>
            <person name="Bhalerao R.P."/>
            <person name="Blaudez D."/>
            <person name="Boerjan W."/>
            <person name="Brun A."/>
            <person name="Brunner A."/>
            <person name="Busov V."/>
            <person name="Campbell M."/>
            <person name="Carlson J."/>
            <person name="Chalot M."/>
            <person name="Chapman J."/>
            <person name="Chen G.L."/>
            <person name="Cooper D."/>
            <person name="Coutinho P.M."/>
            <person name="Couturier J."/>
            <person name="Covert S."/>
            <person name="Cronk Q."/>
            <person name="Cunningham R."/>
            <person name="Davis J."/>
            <person name="Degroeve S."/>
            <person name="Dejardin A."/>
            <person name="Depamphilis C."/>
            <person name="Detter J."/>
            <person name="Dirks B."/>
            <person name="Dubchak I."/>
            <person name="Duplessis S."/>
            <person name="Ehlting J."/>
            <person name="Ellis B."/>
            <person name="Gendler K."/>
            <person name="Goodstein D."/>
            <person name="Gribskov M."/>
            <person name="Grimwood J."/>
            <person name="Groover A."/>
            <person name="Gunter L."/>
            <person name="Hamberger B."/>
            <person name="Heinze B."/>
            <person name="Helariutta Y."/>
            <person name="Henrissat B."/>
            <person name="Holligan D."/>
            <person name="Holt R."/>
            <person name="Huang W."/>
            <person name="Islam-Faridi N."/>
            <person name="Jones S."/>
            <person name="Jones-Rhoades M."/>
            <person name="Jorgensen R."/>
            <person name="Joshi C."/>
            <person name="Kangasjarvi J."/>
            <person name="Karlsson J."/>
            <person name="Kelleher C."/>
            <person name="Kirkpatrick R."/>
            <person name="Kirst M."/>
            <person name="Kohler A."/>
            <person name="Kalluri U."/>
            <person name="Larimer F."/>
            <person name="Leebens-Mack J."/>
            <person name="Leple J.C."/>
            <person name="Locascio P."/>
            <person name="Lou Y."/>
            <person name="Lucas S."/>
            <person name="Martin F."/>
            <person name="Montanini B."/>
            <person name="Napoli C."/>
            <person name="Nelson D.R."/>
            <person name="Nelson C."/>
            <person name="Nieminen K."/>
            <person name="Nilsson O."/>
            <person name="Pereda V."/>
            <person name="Peter G."/>
            <person name="Philippe R."/>
            <person name="Pilate G."/>
            <person name="Poliakov A."/>
            <person name="Razumovskaya J."/>
            <person name="Richardson P."/>
            <person name="Rinaldi C."/>
            <person name="Ritland K."/>
            <person name="Rouze P."/>
            <person name="Ryaboy D."/>
            <person name="Schmutz J."/>
            <person name="Schrader J."/>
            <person name="Segerman B."/>
            <person name="Shin H."/>
            <person name="Siddiqui A."/>
            <person name="Sterky F."/>
            <person name="Terry A."/>
            <person name="Tsai C.J."/>
            <person name="Uberbacher E."/>
            <person name="Unneberg P."/>
            <person name="Vahala J."/>
            <person name="Wall K."/>
            <person name="Wessler S."/>
            <person name="Yang G."/>
            <person name="Yin T."/>
            <person name="Douglas C."/>
            <person name="Marra M."/>
            <person name="Sandberg G."/>
            <person name="Van de Peer Y."/>
            <person name="Rokhsar D."/>
        </authorList>
    </citation>
    <scope>NUCLEOTIDE SEQUENCE [LARGE SCALE GENOMIC DNA]</scope>
    <source>
        <strain evidence="2">cv. Nisqually</strain>
    </source>
</reference>
<organism evidence="1 2">
    <name type="scientific">Populus trichocarpa</name>
    <name type="common">Western balsam poplar</name>
    <name type="synonym">Populus balsamifera subsp. trichocarpa</name>
    <dbReference type="NCBI Taxonomy" id="3694"/>
    <lineage>
        <taxon>Eukaryota</taxon>
        <taxon>Viridiplantae</taxon>
        <taxon>Streptophyta</taxon>
        <taxon>Embryophyta</taxon>
        <taxon>Tracheophyta</taxon>
        <taxon>Spermatophyta</taxon>
        <taxon>Magnoliopsida</taxon>
        <taxon>eudicotyledons</taxon>
        <taxon>Gunneridae</taxon>
        <taxon>Pentapetalae</taxon>
        <taxon>rosids</taxon>
        <taxon>fabids</taxon>
        <taxon>Malpighiales</taxon>
        <taxon>Salicaceae</taxon>
        <taxon>Saliceae</taxon>
        <taxon>Populus</taxon>
    </lineage>
</organism>
<name>A0ACC0RVP6_POPTR</name>
<dbReference type="EMBL" id="CM009304">
    <property type="protein sequence ID" value="KAI9381218.1"/>
    <property type="molecule type" value="Genomic_DNA"/>
</dbReference>
<comment type="caution">
    <text evidence="1">The sequence shown here is derived from an EMBL/GenBank/DDBJ whole genome shotgun (WGS) entry which is preliminary data.</text>
</comment>
<proteinExistence type="predicted"/>
<evidence type="ECO:0000313" key="1">
    <source>
        <dbReference type="EMBL" id="KAI9381218.1"/>
    </source>
</evidence>
<dbReference type="Proteomes" id="UP000006729">
    <property type="component" value="Chromosome 15"/>
</dbReference>
<protein>
    <submittedName>
        <fullName evidence="1">Uncharacterized protein</fullName>
    </submittedName>
</protein>
<sequence length="64" mass="7193">MRRKTTVTPDETKDLVLELVLNCVLIYKTLLTLSLVSGTPGGNEFRFGLLFKRRGSRTSRPPSL</sequence>
<accession>A0ACC0RVP6</accession>